<organism evidence="1 2">
    <name type="scientific">Armadillidium nasatum</name>
    <dbReference type="NCBI Taxonomy" id="96803"/>
    <lineage>
        <taxon>Eukaryota</taxon>
        <taxon>Metazoa</taxon>
        <taxon>Ecdysozoa</taxon>
        <taxon>Arthropoda</taxon>
        <taxon>Crustacea</taxon>
        <taxon>Multicrustacea</taxon>
        <taxon>Malacostraca</taxon>
        <taxon>Eumalacostraca</taxon>
        <taxon>Peracarida</taxon>
        <taxon>Isopoda</taxon>
        <taxon>Oniscidea</taxon>
        <taxon>Crinocheta</taxon>
        <taxon>Armadillidiidae</taxon>
        <taxon>Armadillidium</taxon>
    </lineage>
</organism>
<dbReference type="Proteomes" id="UP000326759">
    <property type="component" value="Unassembled WGS sequence"/>
</dbReference>
<comment type="caution">
    <text evidence="1">The sequence shown here is derived from an EMBL/GenBank/DDBJ whole genome shotgun (WGS) entry which is preliminary data.</text>
</comment>
<dbReference type="EMBL" id="SEYY01022605">
    <property type="protein sequence ID" value="KAB7495442.1"/>
    <property type="molecule type" value="Genomic_DNA"/>
</dbReference>
<dbReference type="OrthoDB" id="10330008at2759"/>
<proteinExistence type="predicted"/>
<keyword evidence="2" id="KW-1185">Reference proteome</keyword>
<name>A0A5N5SNN3_9CRUS</name>
<reference evidence="1 2" key="1">
    <citation type="journal article" date="2019" name="PLoS Biol.">
        <title>Sex chromosomes control vertical transmission of feminizing Wolbachia symbionts in an isopod.</title>
        <authorList>
            <person name="Becking T."/>
            <person name="Chebbi M.A."/>
            <person name="Giraud I."/>
            <person name="Moumen B."/>
            <person name="Laverre T."/>
            <person name="Caubet Y."/>
            <person name="Peccoud J."/>
            <person name="Gilbert C."/>
            <person name="Cordaux R."/>
        </authorList>
    </citation>
    <scope>NUCLEOTIDE SEQUENCE [LARGE SCALE GENOMIC DNA]</scope>
    <source>
        <strain evidence="1">ANa2</strain>
        <tissue evidence="1">Whole body excluding digestive tract and cuticle</tissue>
    </source>
</reference>
<dbReference type="AlphaFoldDB" id="A0A5N5SNN3"/>
<evidence type="ECO:0000313" key="2">
    <source>
        <dbReference type="Proteomes" id="UP000326759"/>
    </source>
</evidence>
<accession>A0A5N5SNN3</accession>
<gene>
    <name evidence="1" type="ORF">Anas_08821</name>
</gene>
<evidence type="ECO:0000313" key="1">
    <source>
        <dbReference type="EMBL" id="KAB7495442.1"/>
    </source>
</evidence>
<sequence>MNEVMTMNPSRMKALEALAKSAAKLIIKSIEVQSLLNYVEETLNHFQNDPEIRSTLSASLDSLQALYDNADDQIAERFITWIVSLYSDEATARSFSSLMDTIRPTFRSWVVDPMKKYYRSFITPTIASITTSLNSFFGEELSNEIARNGRWSTMLDLYIARLYELTEIAKLNMKQAAQLIEDQEGNVRFLPLKPK</sequence>
<protein>
    <submittedName>
        <fullName evidence="1">Uncharacterized protein</fullName>
    </submittedName>
</protein>